<sequence>MSISIYICEDNPTYLTLIESIISDYLLFHEHRFNLALVTSNPDEFIHTLKSTQAQNSLYFLDLELNHKLTGLDLAKVIRQNDPEGKIVFISNYDSVITQSVHQHIELLGFIDKSLSQTVLRAEIFKLMELAENRIYQQLQNKQQLFSFKVGTMLYNLNFSEILFIKSANNHQLTLQAKNSSHSFYGTLKEILSQYPELLRISRTTLVNPLNIAQIDFSKRKLFFDNQISCKFSIRYTQSIKKFFLK</sequence>
<protein>
    <submittedName>
        <fullName evidence="8">Response regulator</fullName>
    </submittedName>
</protein>
<dbReference type="Pfam" id="PF04397">
    <property type="entry name" value="LytTR"/>
    <property type="match status" value="1"/>
</dbReference>
<comment type="function">
    <text evidence="4">Required for high-level post-exponential phase expression of a series of secreted proteins.</text>
</comment>
<keyword evidence="2" id="KW-0902">Two-component regulatory system</keyword>
<dbReference type="RefSeq" id="WP_056974387.1">
    <property type="nucleotide sequence ID" value="NZ_AYZL01000010.1"/>
</dbReference>
<dbReference type="OrthoDB" id="9809318at2"/>
<keyword evidence="5" id="KW-0597">Phosphoprotein</keyword>
<dbReference type="SMART" id="SM00850">
    <property type="entry name" value="LytTR"/>
    <property type="match status" value="1"/>
</dbReference>
<name>A0A0R2DK66_9LACO</name>
<dbReference type="Proteomes" id="UP000051378">
    <property type="component" value="Unassembled WGS sequence"/>
</dbReference>
<dbReference type="PANTHER" id="PTHR37299:SF3">
    <property type="entry name" value="STAGE 0 SPORULATION PROTEIN A HOMOLOG"/>
    <property type="match status" value="1"/>
</dbReference>
<comment type="caution">
    <text evidence="8">The sequence shown here is derived from an EMBL/GenBank/DDBJ whole genome shotgun (WGS) entry which is preliminary data.</text>
</comment>
<dbReference type="Gene3D" id="2.40.50.1020">
    <property type="entry name" value="LytTr DNA-binding domain"/>
    <property type="match status" value="1"/>
</dbReference>
<evidence type="ECO:0000256" key="5">
    <source>
        <dbReference type="PROSITE-ProRule" id="PRU00169"/>
    </source>
</evidence>
<dbReference type="InterPro" id="IPR046947">
    <property type="entry name" value="LytR-like"/>
</dbReference>
<keyword evidence="9" id="KW-1185">Reference proteome</keyword>
<dbReference type="PROSITE" id="PS50930">
    <property type="entry name" value="HTH_LYTTR"/>
    <property type="match status" value="1"/>
</dbReference>
<proteinExistence type="predicted"/>
<dbReference type="GO" id="GO:0003677">
    <property type="term" value="F:DNA binding"/>
    <property type="evidence" value="ECO:0007669"/>
    <property type="project" value="InterPro"/>
</dbReference>
<organism evidence="8 9">
    <name type="scientific">Holzapfeliella floricola DSM 23037 = JCM 16512</name>
    <dbReference type="NCBI Taxonomy" id="1423744"/>
    <lineage>
        <taxon>Bacteria</taxon>
        <taxon>Bacillati</taxon>
        <taxon>Bacillota</taxon>
        <taxon>Bacilli</taxon>
        <taxon>Lactobacillales</taxon>
        <taxon>Lactobacillaceae</taxon>
        <taxon>Holzapfeliella</taxon>
    </lineage>
</organism>
<dbReference type="SMART" id="SM00448">
    <property type="entry name" value="REC"/>
    <property type="match status" value="1"/>
</dbReference>
<dbReference type="InterPro" id="IPR007492">
    <property type="entry name" value="LytTR_DNA-bd_dom"/>
</dbReference>
<dbReference type="Pfam" id="PF00072">
    <property type="entry name" value="Response_reg"/>
    <property type="match status" value="1"/>
</dbReference>
<gene>
    <name evidence="8" type="ORF">FC86_GL000206</name>
</gene>
<dbReference type="AlphaFoldDB" id="A0A0R2DK66"/>
<evidence type="ECO:0000259" key="7">
    <source>
        <dbReference type="PROSITE" id="PS50930"/>
    </source>
</evidence>
<dbReference type="PROSITE" id="PS50110">
    <property type="entry name" value="RESPONSE_REGULATORY"/>
    <property type="match status" value="1"/>
</dbReference>
<dbReference type="PANTHER" id="PTHR37299">
    <property type="entry name" value="TRANSCRIPTIONAL REGULATOR-RELATED"/>
    <property type="match status" value="1"/>
</dbReference>
<evidence type="ECO:0000256" key="2">
    <source>
        <dbReference type="ARBA" id="ARBA00023012"/>
    </source>
</evidence>
<dbReference type="SUPFAM" id="SSF52172">
    <property type="entry name" value="CheY-like"/>
    <property type="match status" value="1"/>
</dbReference>
<dbReference type="EMBL" id="AYZL01000010">
    <property type="protein sequence ID" value="KRN04529.1"/>
    <property type="molecule type" value="Genomic_DNA"/>
</dbReference>
<dbReference type="Gene3D" id="3.40.50.2300">
    <property type="match status" value="1"/>
</dbReference>
<dbReference type="GO" id="GO:0000156">
    <property type="term" value="F:phosphorelay response regulator activity"/>
    <property type="evidence" value="ECO:0007669"/>
    <property type="project" value="InterPro"/>
</dbReference>
<dbReference type="InterPro" id="IPR001789">
    <property type="entry name" value="Sig_transdc_resp-reg_receiver"/>
</dbReference>
<accession>A0A0R2DK66</accession>
<feature type="modified residue" description="4-aspartylphosphate" evidence="5">
    <location>
        <position position="62"/>
    </location>
</feature>
<evidence type="ECO:0000256" key="4">
    <source>
        <dbReference type="ARBA" id="ARBA00037164"/>
    </source>
</evidence>
<keyword evidence="3" id="KW-0010">Activator</keyword>
<dbReference type="STRING" id="1423744.FC86_GL000206"/>
<feature type="domain" description="Response regulatory" evidence="6">
    <location>
        <begin position="4"/>
        <end position="128"/>
    </location>
</feature>
<feature type="domain" description="HTH LytTR-type" evidence="7">
    <location>
        <begin position="146"/>
        <end position="246"/>
    </location>
</feature>
<evidence type="ECO:0000313" key="9">
    <source>
        <dbReference type="Proteomes" id="UP000051378"/>
    </source>
</evidence>
<dbReference type="InterPro" id="IPR011006">
    <property type="entry name" value="CheY-like_superfamily"/>
</dbReference>
<dbReference type="PATRIC" id="fig|1423744.4.peg.210"/>
<evidence type="ECO:0000256" key="1">
    <source>
        <dbReference type="ARBA" id="ARBA00022490"/>
    </source>
</evidence>
<keyword evidence="1" id="KW-0963">Cytoplasm</keyword>
<evidence type="ECO:0000313" key="8">
    <source>
        <dbReference type="EMBL" id="KRN04529.1"/>
    </source>
</evidence>
<reference evidence="8 9" key="1">
    <citation type="journal article" date="2015" name="Genome Announc.">
        <title>Expanding the biotechnology potential of lactobacilli through comparative genomics of 213 strains and associated genera.</title>
        <authorList>
            <person name="Sun Z."/>
            <person name="Harris H.M."/>
            <person name="McCann A."/>
            <person name="Guo C."/>
            <person name="Argimon S."/>
            <person name="Zhang W."/>
            <person name="Yang X."/>
            <person name="Jeffery I.B."/>
            <person name="Cooney J.C."/>
            <person name="Kagawa T.F."/>
            <person name="Liu W."/>
            <person name="Song Y."/>
            <person name="Salvetti E."/>
            <person name="Wrobel A."/>
            <person name="Rasinkangas P."/>
            <person name="Parkhill J."/>
            <person name="Rea M.C."/>
            <person name="O'Sullivan O."/>
            <person name="Ritari J."/>
            <person name="Douillard F.P."/>
            <person name="Paul Ross R."/>
            <person name="Yang R."/>
            <person name="Briner A.E."/>
            <person name="Felis G.E."/>
            <person name="de Vos W.M."/>
            <person name="Barrangou R."/>
            <person name="Klaenhammer T.R."/>
            <person name="Caufield P.W."/>
            <person name="Cui Y."/>
            <person name="Zhang H."/>
            <person name="O'Toole P.W."/>
        </authorList>
    </citation>
    <scope>NUCLEOTIDE SEQUENCE [LARGE SCALE GENOMIC DNA]</scope>
    <source>
        <strain evidence="8 9">DSM 23037</strain>
    </source>
</reference>
<evidence type="ECO:0000256" key="3">
    <source>
        <dbReference type="ARBA" id="ARBA00023159"/>
    </source>
</evidence>
<evidence type="ECO:0000259" key="6">
    <source>
        <dbReference type="PROSITE" id="PS50110"/>
    </source>
</evidence>